<protein>
    <submittedName>
        <fullName evidence="4">C2 domain-containing protein</fullName>
    </submittedName>
</protein>
<feature type="domain" description="C2" evidence="2">
    <location>
        <begin position="252"/>
        <end position="358"/>
    </location>
</feature>
<reference evidence="4" key="1">
    <citation type="submission" date="2022-11" db="UniProtKB">
        <authorList>
            <consortium name="WormBaseParasite"/>
        </authorList>
    </citation>
    <scope>IDENTIFICATION</scope>
</reference>
<name>A0A914WML0_9BILA</name>
<dbReference type="InterPro" id="IPR000008">
    <property type="entry name" value="C2_dom"/>
</dbReference>
<dbReference type="GO" id="GO:0005509">
    <property type="term" value="F:calcium ion binding"/>
    <property type="evidence" value="ECO:0007669"/>
    <property type="project" value="TreeGrafter"/>
</dbReference>
<dbReference type="GO" id="GO:0005544">
    <property type="term" value="F:calcium-dependent phospholipid binding"/>
    <property type="evidence" value="ECO:0007669"/>
    <property type="project" value="TreeGrafter"/>
</dbReference>
<dbReference type="GO" id="GO:0030672">
    <property type="term" value="C:synaptic vesicle membrane"/>
    <property type="evidence" value="ECO:0007669"/>
    <property type="project" value="TreeGrafter"/>
</dbReference>
<dbReference type="AlphaFoldDB" id="A0A914WML0"/>
<dbReference type="Gene3D" id="2.60.40.150">
    <property type="entry name" value="C2 domain"/>
    <property type="match status" value="1"/>
</dbReference>
<evidence type="ECO:0000313" key="4">
    <source>
        <dbReference type="WBParaSite" id="PSAMB.scaffold4740size13674.g25028.t2"/>
    </source>
</evidence>
<dbReference type="WBParaSite" id="PSAMB.scaffold4740size13674.g25028.t2">
    <property type="protein sequence ID" value="PSAMB.scaffold4740size13674.g25028.t2"/>
    <property type="gene ID" value="PSAMB.scaffold4740size13674.g25028"/>
</dbReference>
<proteinExistence type="predicted"/>
<dbReference type="SMART" id="SM00239">
    <property type="entry name" value="C2"/>
    <property type="match status" value="1"/>
</dbReference>
<dbReference type="GO" id="GO:0048488">
    <property type="term" value="P:synaptic vesicle endocytosis"/>
    <property type="evidence" value="ECO:0007669"/>
    <property type="project" value="TreeGrafter"/>
</dbReference>
<dbReference type="CDD" id="cd00276">
    <property type="entry name" value="C2B_Synaptotagmin"/>
    <property type="match status" value="1"/>
</dbReference>
<dbReference type="PANTHER" id="PTHR10024">
    <property type="entry name" value="SYNAPTOTAGMIN"/>
    <property type="match status" value="1"/>
</dbReference>
<keyword evidence="3" id="KW-1185">Reference proteome</keyword>
<organism evidence="3 4">
    <name type="scientific">Plectus sambesii</name>
    <dbReference type="NCBI Taxonomy" id="2011161"/>
    <lineage>
        <taxon>Eukaryota</taxon>
        <taxon>Metazoa</taxon>
        <taxon>Ecdysozoa</taxon>
        <taxon>Nematoda</taxon>
        <taxon>Chromadorea</taxon>
        <taxon>Plectida</taxon>
        <taxon>Plectina</taxon>
        <taxon>Plectoidea</taxon>
        <taxon>Plectidae</taxon>
        <taxon>Plectus</taxon>
    </lineage>
</organism>
<accession>A0A914WML0</accession>
<dbReference type="GO" id="GO:0005886">
    <property type="term" value="C:plasma membrane"/>
    <property type="evidence" value="ECO:0007669"/>
    <property type="project" value="TreeGrafter"/>
</dbReference>
<dbReference type="GO" id="GO:0048791">
    <property type="term" value="P:calcium ion-regulated exocytosis of neurotransmitter"/>
    <property type="evidence" value="ECO:0007669"/>
    <property type="project" value="TreeGrafter"/>
</dbReference>
<sequence length="377" mass="42573">MGCVKSLPRPPRRPSFLSRCSETKSPQIQKQSCSHRLDTLVQTDLSLMRIGDKLNGYLNDLQQSKCHQQPDGSGSNDQGMNFLAKHFFEYQSFINVPDKGIRLHKTPASHAGVDQAAAWGPKSLAKTGKHLPAPQARSSRNNMETTHSYGRNGKHHDHREWGDRFGELKPEKVAHKDLWSKFLSGEDTTIRDVFNSEFEDKLLQTEPDTLVDVLKQSEAVDSDFVMGALSNKRSSVVTEILTILTYAPTVQFVTATIKKAKSLPFNHNPFARVLLFEGRRLVEQKQTTITTSVGNFTYRQNKDAIFSESFLFHMPLSRLGHCHVVIEIYDCQPSDGQPLPIGHVVLGPLCPGQGSLHWHQMIRKQGFPICMWHRLTH</sequence>
<dbReference type="InterPro" id="IPR035892">
    <property type="entry name" value="C2_domain_sf"/>
</dbReference>
<dbReference type="GO" id="GO:0000149">
    <property type="term" value="F:SNARE binding"/>
    <property type="evidence" value="ECO:0007669"/>
    <property type="project" value="TreeGrafter"/>
</dbReference>
<evidence type="ECO:0000313" key="3">
    <source>
        <dbReference type="Proteomes" id="UP000887566"/>
    </source>
</evidence>
<dbReference type="GO" id="GO:0031045">
    <property type="term" value="C:dense core granule"/>
    <property type="evidence" value="ECO:0007669"/>
    <property type="project" value="TreeGrafter"/>
</dbReference>
<feature type="compositionally biased region" description="Polar residues" evidence="1">
    <location>
        <begin position="136"/>
        <end position="149"/>
    </location>
</feature>
<dbReference type="Proteomes" id="UP000887566">
    <property type="component" value="Unplaced"/>
</dbReference>
<dbReference type="GO" id="GO:0030424">
    <property type="term" value="C:axon"/>
    <property type="evidence" value="ECO:0007669"/>
    <property type="project" value="TreeGrafter"/>
</dbReference>
<feature type="region of interest" description="Disordered" evidence="1">
    <location>
        <begin position="125"/>
        <end position="160"/>
    </location>
</feature>
<dbReference type="PANTHER" id="PTHR10024:SF368">
    <property type="entry name" value="C2 DOMAIN-CONTAINING PROTEIN"/>
    <property type="match status" value="1"/>
</dbReference>
<dbReference type="GO" id="GO:0001786">
    <property type="term" value="F:phosphatidylserine binding"/>
    <property type="evidence" value="ECO:0007669"/>
    <property type="project" value="TreeGrafter"/>
</dbReference>
<evidence type="ECO:0000259" key="2">
    <source>
        <dbReference type="SMART" id="SM00239"/>
    </source>
</evidence>
<dbReference type="SUPFAM" id="SSF49562">
    <property type="entry name" value="C2 domain (Calcium/lipid-binding domain, CaLB)"/>
    <property type="match status" value="1"/>
</dbReference>
<evidence type="ECO:0000256" key="1">
    <source>
        <dbReference type="SAM" id="MobiDB-lite"/>
    </source>
</evidence>
<dbReference type="GO" id="GO:0030276">
    <property type="term" value="F:clathrin binding"/>
    <property type="evidence" value="ECO:0007669"/>
    <property type="project" value="TreeGrafter"/>
</dbReference>
<feature type="region of interest" description="Disordered" evidence="1">
    <location>
        <begin position="1"/>
        <end position="22"/>
    </location>
</feature>